<dbReference type="RefSeq" id="WP_154681186.1">
    <property type="nucleotide sequence ID" value="NZ_CP046115.1"/>
</dbReference>
<dbReference type="InterPro" id="IPR007345">
    <property type="entry name" value="Polysacch_pyruvyl_Trfase"/>
</dbReference>
<dbReference type="OrthoDB" id="7848548at2"/>
<evidence type="ECO:0000313" key="3">
    <source>
        <dbReference type="Proteomes" id="UP000427108"/>
    </source>
</evidence>
<dbReference type="AlphaFoldDB" id="A0A6B8MV07"/>
<sequence>MIFLYRPQTQYENLGDALIAKNLLNILSNYGQIYIDDKNVPSNYMDIIKNQACIGHEEYKCHFAFLPFKLRLKGNPVCFVFKPGHFFGDTNSLGGWKRILIMTTYLTLLKLGGIKFIRTGVSIGPLKSGYMFYERFLNRVVSFTGVRENKSIKYLSENGINLNVKKVKDLAFWSLKKEQLKLNEKQKYIAYSFRSFDPSIDAKMARRIATILVNIHNKSKRNGVDCKIISVTQVQRDAKFNSEIKKEIININPSIEIDDYYYDISKESYCKLKEIYSKTNIIFSNRLHALLYAFESGVYPVAMGNAEQNFKVKYVLEDTLLEDNFIDITGINFSDEDITNDIVKSRDRNQLKDINYNTTKITDFIMVE</sequence>
<name>A0A6B8MV07_KLEOX</name>
<organism evidence="2 3">
    <name type="scientific">Klebsiella oxytoca</name>
    <dbReference type="NCBI Taxonomy" id="571"/>
    <lineage>
        <taxon>Bacteria</taxon>
        <taxon>Pseudomonadati</taxon>
        <taxon>Pseudomonadota</taxon>
        <taxon>Gammaproteobacteria</taxon>
        <taxon>Enterobacterales</taxon>
        <taxon>Enterobacteriaceae</taxon>
        <taxon>Klebsiella/Raoultella group</taxon>
        <taxon>Klebsiella</taxon>
    </lineage>
</organism>
<proteinExistence type="predicted"/>
<evidence type="ECO:0000313" key="2">
    <source>
        <dbReference type="EMBL" id="QGN38816.1"/>
    </source>
</evidence>
<dbReference type="Proteomes" id="UP000427108">
    <property type="component" value="Chromosome"/>
</dbReference>
<reference evidence="2 3" key="1">
    <citation type="submission" date="2019-11" db="EMBL/GenBank/DDBJ databases">
        <title>Isolation and Application of One Kind of P-Hydroxybenzoic Acid Degrading Bacterium in Mitigating Cropping Obstacle of Cucumber.</title>
        <authorList>
            <person name="Wu F."/>
            <person name="An Y."/>
        </authorList>
    </citation>
    <scope>NUCLEOTIDE SEQUENCE [LARGE SCALE GENOMIC DNA]</scope>
    <source>
        <strain evidence="2 3">P620</strain>
    </source>
</reference>
<feature type="domain" description="Polysaccharide pyruvyl transferase" evidence="1">
    <location>
        <begin position="13"/>
        <end position="305"/>
    </location>
</feature>
<accession>A0A6B8MV07</accession>
<evidence type="ECO:0000259" key="1">
    <source>
        <dbReference type="Pfam" id="PF04230"/>
    </source>
</evidence>
<dbReference type="EMBL" id="CP046115">
    <property type="protein sequence ID" value="QGN38816.1"/>
    <property type="molecule type" value="Genomic_DNA"/>
</dbReference>
<protein>
    <recommendedName>
        <fullName evidence="1">Polysaccharide pyruvyl transferase domain-containing protein</fullName>
    </recommendedName>
</protein>
<gene>
    <name evidence="2" type="ORF">GJ746_16615</name>
</gene>
<dbReference type="Pfam" id="PF04230">
    <property type="entry name" value="PS_pyruv_trans"/>
    <property type="match status" value="1"/>
</dbReference>